<dbReference type="SUPFAM" id="SSF46955">
    <property type="entry name" value="Putative DNA-binding domain"/>
    <property type="match status" value="1"/>
</dbReference>
<dbReference type="SMART" id="SM00422">
    <property type="entry name" value="HTH_MERR"/>
    <property type="match status" value="1"/>
</dbReference>
<feature type="domain" description="HTH merR-type" evidence="2">
    <location>
        <begin position="1"/>
        <end position="70"/>
    </location>
</feature>
<comment type="caution">
    <text evidence="3">The sequence shown here is derived from an EMBL/GenBank/DDBJ whole genome shotgun (WGS) entry which is preliminary data.</text>
</comment>
<dbReference type="Pfam" id="PF13411">
    <property type="entry name" value="MerR_1"/>
    <property type="match status" value="1"/>
</dbReference>
<reference evidence="3 4" key="1">
    <citation type="submission" date="2023-10" db="EMBL/GenBank/DDBJ databases">
        <title>Virgibacillus soli CC-YMP-6 genome.</title>
        <authorList>
            <person name="Miliotis G."/>
            <person name="Sengupta P."/>
            <person name="Hameed A."/>
            <person name="Chuvochina M."/>
            <person name="Mcdonagh F."/>
            <person name="Simpson A.C."/>
            <person name="Singh N.K."/>
            <person name="Rekha P.D."/>
            <person name="Raman K."/>
            <person name="Hugenholtz P."/>
            <person name="Venkateswaran K."/>
        </authorList>
    </citation>
    <scope>NUCLEOTIDE SEQUENCE [LARGE SCALE GENOMIC DNA]</scope>
    <source>
        <strain evidence="3 4">CC-YMP-6</strain>
    </source>
</reference>
<dbReference type="InterPro" id="IPR009061">
    <property type="entry name" value="DNA-bd_dom_put_sf"/>
</dbReference>
<dbReference type="InterPro" id="IPR047057">
    <property type="entry name" value="MerR_fam"/>
</dbReference>
<dbReference type="PANTHER" id="PTHR30204:SF96">
    <property type="entry name" value="CHROMOSOME-ANCHORING PROTEIN RACA"/>
    <property type="match status" value="1"/>
</dbReference>
<sequence length="250" mass="29338">MISIKKVTKQTGITVRTLRYYDQIDLLKPAGKSEGGHRLYGEAELKKLQQIQFLKRLGLSLQEIKNILTQHNWNWFNSIQEQLNYVQKEKEKLIEIESILTGILHAKMMDADIQLTNIQQLIQLYEDNRAEQRSFRKKLFTNEEVEMLALLPNVNHSDPDTLEWIALIGQLKQNMSKGHEADEVQRIIQRIAEKSMETVGDNEQFLEKLWEIRTSPEKSEQAGLYPIEPELLAFFEAAWIHYEQQEQVNF</sequence>
<dbReference type="PANTHER" id="PTHR30204">
    <property type="entry name" value="REDOX-CYCLING DRUG-SENSING TRANSCRIPTIONAL ACTIVATOR SOXR"/>
    <property type="match status" value="1"/>
</dbReference>
<dbReference type="EMBL" id="JAWDIQ010000003">
    <property type="protein sequence ID" value="MDY0410505.1"/>
    <property type="molecule type" value="Genomic_DNA"/>
</dbReference>
<dbReference type="PROSITE" id="PS50937">
    <property type="entry name" value="HTH_MERR_2"/>
    <property type="match status" value="1"/>
</dbReference>
<evidence type="ECO:0000256" key="1">
    <source>
        <dbReference type="ARBA" id="ARBA00023125"/>
    </source>
</evidence>
<keyword evidence="1" id="KW-0238">DNA-binding</keyword>
<name>A0ABU5CVV2_9BACI</name>
<dbReference type="PRINTS" id="PR00040">
    <property type="entry name" value="HTHMERR"/>
</dbReference>
<organism evidence="3 4">
    <name type="scientific">Paracerasibacillus soli</name>
    <dbReference type="NCBI Taxonomy" id="480284"/>
    <lineage>
        <taxon>Bacteria</taxon>
        <taxon>Bacillati</taxon>
        <taxon>Bacillota</taxon>
        <taxon>Bacilli</taxon>
        <taxon>Bacillales</taxon>
        <taxon>Bacillaceae</taxon>
        <taxon>Paracerasibacillus</taxon>
    </lineage>
</organism>
<evidence type="ECO:0000313" key="4">
    <source>
        <dbReference type="Proteomes" id="UP001275315"/>
    </source>
</evidence>
<evidence type="ECO:0000313" key="3">
    <source>
        <dbReference type="EMBL" id="MDY0410505.1"/>
    </source>
</evidence>
<dbReference type="RefSeq" id="WP_320381390.1">
    <property type="nucleotide sequence ID" value="NZ_JAWDIQ010000003.1"/>
</dbReference>
<dbReference type="InterPro" id="IPR000551">
    <property type="entry name" value="MerR-type_HTH_dom"/>
</dbReference>
<accession>A0ABU5CVV2</accession>
<dbReference type="CDD" id="cd01106">
    <property type="entry name" value="HTH_TipAL-Mta"/>
    <property type="match status" value="1"/>
</dbReference>
<protein>
    <submittedName>
        <fullName evidence="3">MerR family transcriptional regulator</fullName>
    </submittedName>
</protein>
<keyword evidence="4" id="KW-1185">Reference proteome</keyword>
<gene>
    <name evidence="3" type="ORF">RWD45_20660</name>
</gene>
<dbReference type="Gene3D" id="1.10.1660.10">
    <property type="match status" value="1"/>
</dbReference>
<dbReference type="Proteomes" id="UP001275315">
    <property type="component" value="Unassembled WGS sequence"/>
</dbReference>
<proteinExistence type="predicted"/>
<evidence type="ECO:0000259" key="2">
    <source>
        <dbReference type="PROSITE" id="PS50937"/>
    </source>
</evidence>